<dbReference type="Proteomes" id="UP000704529">
    <property type="component" value="Unassembled WGS sequence"/>
</dbReference>
<gene>
    <name evidence="1" type="ORF">GGQ89_003007</name>
    <name evidence="2" type="ORF">JYA60_05555</name>
</gene>
<dbReference type="AlphaFoldDB" id="A0AA40ZWU1"/>
<dbReference type="Proteomes" id="UP000584663">
    <property type="component" value="Unassembled WGS sequence"/>
</dbReference>
<organism evidence="2 4">
    <name type="scientific">Sphingomonas yabuuchiae</name>
    <dbReference type="NCBI Taxonomy" id="172044"/>
    <lineage>
        <taxon>Bacteria</taxon>
        <taxon>Pseudomonadati</taxon>
        <taxon>Pseudomonadota</taxon>
        <taxon>Alphaproteobacteria</taxon>
        <taxon>Sphingomonadales</taxon>
        <taxon>Sphingomonadaceae</taxon>
        <taxon>Sphingomonas</taxon>
    </lineage>
</organism>
<evidence type="ECO:0000313" key="2">
    <source>
        <dbReference type="EMBL" id="MBN3557688.1"/>
    </source>
</evidence>
<proteinExistence type="predicted"/>
<comment type="caution">
    <text evidence="2">The sequence shown here is derived from an EMBL/GenBank/DDBJ whole genome shotgun (WGS) entry which is preliminary data.</text>
</comment>
<evidence type="ECO:0000313" key="1">
    <source>
        <dbReference type="EMBL" id="MBB4610773.1"/>
    </source>
</evidence>
<dbReference type="EMBL" id="JAFHKU010000121">
    <property type="protein sequence ID" value="MBN3557688.1"/>
    <property type="molecule type" value="Genomic_DNA"/>
</dbReference>
<accession>A0AA40ZWU1</accession>
<reference evidence="2" key="2">
    <citation type="submission" date="2021-01" db="EMBL/GenBank/DDBJ databases">
        <title>Genome Sequencing of Type Strains.</title>
        <authorList>
            <person name="Lemaire J.F."/>
            <person name="Inderbitzin P."/>
            <person name="Collins S.B."/>
            <person name="Wespe N."/>
            <person name="Knight-Connoni V."/>
        </authorList>
    </citation>
    <scope>NUCLEOTIDE SEQUENCE</scope>
    <source>
        <strain evidence="2">DSM 14562</strain>
    </source>
</reference>
<protein>
    <submittedName>
        <fullName evidence="2">Uncharacterized protein</fullName>
    </submittedName>
</protein>
<keyword evidence="3" id="KW-1185">Reference proteome</keyword>
<dbReference type="RefSeq" id="WP_184106245.1">
    <property type="nucleotide sequence ID" value="NZ_JACHNX010000014.1"/>
</dbReference>
<reference evidence="1 3" key="1">
    <citation type="submission" date="2020-08" db="EMBL/GenBank/DDBJ databases">
        <title>Genomic Encyclopedia of Type Strains, Phase IV (KMG-IV): sequencing the most valuable type-strain genomes for metagenomic binning, comparative biology and taxonomic classification.</title>
        <authorList>
            <person name="Goeker M."/>
        </authorList>
    </citation>
    <scope>NUCLEOTIDE SEQUENCE [LARGE SCALE GENOMIC DNA]</scope>
    <source>
        <strain evidence="1 3">DSM 14562</strain>
    </source>
</reference>
<name>A0AA40ZWU1_9SPHN</name>
<evidence type="ECO:0000313" key="3">
    <source>
        <dbReference type="Proteomes" id="UP000584663"/>
    </source>
</evidence>
<dbReference type="EMBL" id="JACHNX010000014">
    <property type="protein sequence ID" value="MBB4610773.1"/>
    <property type="molecule type" value="Genomic_DNA"/>
</dbReference>
<evidence type="ECO:0000313" key="4">
    <source>
        <dbReference type="Proteomes" id="UP000704529"/>
    </source>
</evidence>
<sequence length="181" mass="20302">MPDLDPETLRRVARVAQLRAIESKSDPTFDGMARGGAQRVLQQLAKDLEAAAVLAERRIKPDESTIELVQVDTRVWRSNDGHFEFRSTSMRQGTMVDLYVDGSRIVDFFMAIDFNQDLEGEEIVYVFDILPEKAQTKVGQTTYGALLQAYVRVAEAKSDGRSRTVDFNPSRACRIGESLSP</sequence>